<feature type="compositionally biased region" description="Low complexity" evidence="1">
    <location>
        <begin position="813"/>
        <end position="822"/>
    </location>
</feature>
<feature type="compositionally biased region" description="Low complexity" evidence="1">
    <location>
        <begin position="616"/>
        <end position="638"/>
    </location>
</feature>
<feature type="compositionally biased region" description="Polar residues" evidence="1">
    <location>
        <begin position="706"/>
        <end position="719"/>
    </location>
</feature>
<protein>
    <submittedName>
        <fullName evidence="3">BRCA1 C Terminus (BRCT) domain</fullName>
    </submittedName>
</protein>
<name>A0A8H7IGW6_9AGAM</name>
<dbReference type="PROSITE" id="PS50172">
    <property type="entry name" value="BRCT"/>
    <property type="match status" value="1"/>
</dbReference>
<feature type="compositionally biased region" description="Pro residues" evidence="1">
    <location>
        <begin position="605"/>
        <end position="615"/>
    </location>
</feature>
<comment type="caution">
    <text evidence="3">The sequence shown here is derived from an EMBL/GenBank/DDBJ whole genome shotgun (WGS) entry which is preliminary data.</text>
</comment>
<feature type="region of interest" description="Disordered" evidence="1">
    <location>
        <begin position="468"/>
        <end position="520"/>
    </location>
</feature>
<feature type="compositionally biased region" description="Low complexity" evidence="1">
    <location>
        <begin position="860"/>
        <end position="869"/>
    </location>
</feature>
<dbReference type="Pfam" id="PF00533">
    <property type="entry name" value="BRCT"/>
    <property type="match status" value="1"/>
</dbReference>
<organism evidence="3 4">
    <name type="scientific">Rhizoctonia solani</name>
    <dbReference type="NCBI Taxonomy" id="456999"/>
    <lineage>
        <taxon>Eukaryota</taxon>
        <taxon>Fungi</taxon>
        <taxon>Dikarya</taxon>
        <taxon>Basidiomycota</taxon>
        <taxon>Agaricomycotina</taxon>
        <taxon>Agaricomycetes</taxon>
        <taxon>Cantharellales</taxon>
        <taxon>Ceratobasidiaceae</taxon>
        <taxon>Rhizoctonia</taxon>
    </lineage>
</organism>
<feature type="region of interest" description="Disordered" evidence="1">
    <location>
        <begin position="288"/>
        <end position="315"/>
    </location>
</feature>
<feature type="compositionally biased region" description="Basic and acidic residues" evidence="1">
    <location>
        <begin position="480"/>
        <end position="494"/>
    </location>
</feature>
<dbReference type="Gene3D" id="3.40.50.10190">
    <property type="entry name" value="BRCT domain"/>
    <property type="match status" value="1"/>
</dbReference>
<feature type="region of interest" description="Disordered" evidence="1">
    <location>
        <begin position="564"/>
        <end position="638"/>
    </location>
</feature>
<gene>
    <name evidence="3" type="ORF">RHS01_04384</name>
</gene>
<feature type="region of interest" description="Disordered" evidence="1">
    <location>
        <begin position="673"/>
        <end position="733"/>
    </location>
</feature>
<dbReference type="AlphaFoldDB" id="A0A8H7IGW6"/>
<feature type="compositionally biased region" description="Polar residues" evidence="1">
    <location>
        <begin position="299"/>
        <end position="314"/>
    </location>
</feature>
<feature type="domain" description="BRCT" evidence="2">
    <location>
        <begin position="905"/>
        <end position="971"/>
    </location>
</feature>
<evidence type="ECO:0000313" key="4">
    <source>
        <dbReference type="Proteomes" id="UP000614334"/>
    </source>
</evidence>
<evidence type="ECO:0000256" key="1">
    <source>
        <dbReference type="SAM" id="MobiDB-lite"/>
    </source>
</evidence>
<accession>A0A8H7IGW6</accession>
<feature type="compositionally biased region" description="Low complexity" evidence="1">
    <location>
        <begin position="566"/>
        <end position="575"/>
    </location>
</feature>
<proteinExistence type="predicted"/>
<dbReference type="EMBL" id="JACYCF010000006">
    <property type="protein sequence ID" value="KAF8756439.1"/>
    <property type="molecule type" value="Genomic_DNA"/>
</dbReference>
<dbReference type="Proteomes" id="UP000614334">
    <property type="component" value="Unassembled WGS sequence"/>
</dbReference>
<evidence type="ECO:0000313" key="3">
    <source>
        <dbReference type="EMBL" id="KAF8756439.1"/>
    </source>
</evidence>
<feature type="region of interest" description="Disordered" evidence="1">
    <location>
        <begin position="755"/>
        <end position="884"/>
    </location>
</feature>
<feature type="compositionally biased region" description="Polar residues" evidence="1">
    <location>
        <begin position="498"/>
        <end position="511"/>
    </location>
</feature>
<sequence length="1057" mass="114364">MASPPKLTNFGFNVGNKPKHGRALFHLSPSPRAKAKRSRVFASPNASRRKSKGGANTSAETSRTEITVGEDNSEEEQLEPNNSIGASVEHEFDDQAAPLPHTFPYGPLKVLGLRFVRRSKAGLVSIIPTLQSLSKRPHATPVPLFAATPRRLHTHHPLISGNELNAPSSPSKPNTVPIFAPTPSRALAVPSTPAHKSRTMPIFTPNLHRGEEESPTKKPPPVFAPTKNLFASLPLLSAAVPATVIPETPTTKGRSLPTFTPKMLFPPSNVEDAEEKGLAHRVSKPPVFGSVLEDEESTPRANRQPKQTSGQDALTNKVETKLVEMPVSEQVEQPETAPVEQEPANISVVDLFNNAVVEFTPQSKRILTEEQGFFAPSDSGPNVSRALSPMSVPRHHNLSTIPRVLSPCPKLNNSLFTARVTRSRSRSESVSVSDSVTRCGSVGPQGWNVSLFPGLNLRLFRQNPRQRLGTNSFFQSPEEALLRRNAPDRRRSSRDPGSCNNPVFSSTISHTTSHRPAGTIRSQVPITITYKFRTKLPLSFLNPDSMDPETSPLSSLPDDIGFSFVDGGDTTAGDTTMRDMGDTTVCPDPDGDTSMQPRDSIISPNSPPVSPPAPTSPVSSLPASPTKQPPSSSNLLSPKKTVNLRISWYRSLILLRQRHSQHAWRGLLDVNEPVPTATTSTSTETRDSMIPSETLWDPRTSKTTDSRQAQDTICNSNRKSGIPTPGPSKIRAVATTSTPAGSSALMSAVASASTLGLGKPTTASRSNLAARTRAIPPLTVPAGSNPSPRKGQSKDDSDLPGTRRSMISQDTQASLSSLSSALEKLARPSFGSSRPGLPPPRHVDGLRAPSTTGIITGPMAKTASASAAKGKGKAKDETSDDMEYEESNRSANMNLTGRLGNAFIEMLRLMGAKIVSRPTPSTTHIVFKSGHQSTLTKYKLYDDPKPFLIGIGWVVQCAERQERLDEERFRIRTDEVSALDLKKRRKAELPHQMQFMARDPNPSGPRFGSMSVEASAISRSLEASAAEVMQDAELAAERGRQRSHQRSNPPDRDRSPS</sequence>
<feature type="region of interest" description="Disordered" evidence="1">
    <location>
        <begin position="1"/>
        <end position="81"/>
    </location>
</feature>
<dbReference type="InterPro" id="IPR001357">
    <property type="entry name" value="BRCT_dom"/>
</dbReference>
<dbReference type="SUPFAM" id="SSF52113">
    <property type="entry name" value="BRCT domain"/>
    <property type="match status" value="1"/>
</dbReference>
<evidence type="ECO:0000259" key="2">
    <source>
        <dbReference type="PROSITE" id="PS50172"/>
    </source>
</evidence>
<dbReference type="InterPro" id="IPR036420">
    <property type="entry name" value="BRCT_dom_sf"/>
</dbReference>
<feature type="region of interest" description="Disordered" evidence="1">
    <location>
        <begin position="990"/>
        <end position="1057"/>
    </location>
</feature>
<feature type="compositionally biased region" description="Polar residues" evidence="1">
    <location>
        <begin position="54"/>
        <end position="65"/>
    </location>
</feature>
<reference evidence="3" key="1">
    <citation type="submission" date="2020-09" db="EMBL/GenBank/DDBJ databases">
        <title>Comparative genome analyses of four rice-infecting Rhizoctonia solani isolates reveal extensive enrichment of homogalacturonan modification genes.</title>
        <authorList>
            <person name="Lee D.-Y."/>
            <person name="Jeon J."/>
            <person name="Kim K.-T."/>
            <person name="Cheong K."/>
            <person name="Song H."/>
            <person name="Choi G."/>
            <person name="Ko J."/>
            <person name="Opiyo S.O."/>
            <person name="Zuo S."/>
            <person name="Madhav S."/>
            <person name="Lee Y.-H."/>
            <person name="Wang G.-L."/>
        </authorList>
    </citation>
    <scope>NUCLEOTIDE SEQUENCE</scope>
    <source>
        <strain evidence="3">AG1-IA B2</strain>
    </source>
</reference>
<dbReference type="CDD" id="cd17716">
    <property type="entry name" value="BRCT_microcephalin_rpt1"/>
    <property type="match status" value="1"/>
</dbReference>